<dbReference type="InterPro" id="IPR004474">
    <property type="entry name" value="LytR_CpsA_psr"/>
</dbReference>
<keyword evidence="2" id="KW-0472">Membrane</keyword>
<dbReference type="EMBL" id="JBHRZV010000011">
    <property type="protein sequence ID" value="MFC3927415.1"/>
    <property type="molecule type" value="Genomic_DNA"/>
</dbReference>
<dbReference type="InterPro" id="IPR004190">
    <property type="entry name" value="DNA_pol_proc_fac"/>
</dbReference>
<evidence type="ECO:0000313" key="6">
    <source>
        <dbReference type="Proteomes" id="UP001595807"/>
    </source>
</evidence>
<keyword evidence="6" id="KW-1185">Reference proteome</keyword>
<gene>
    <name evidence="5" type="ORF">ACFORF_02045</name>
</gene>
<feature type="transmembrane region" description="Helical" evidence="2">
    <location>
        <begin position="50"/>
        <end position="72"/>
    </location>
</feature>
<reference evidence="6" key="1">
    <citation type="journal article" date="2019" name="Int. J. Syst. Evol. Microbiol.">
        <title>The Global Catalogue of Microorganisms (GCM) 10K type strain sequencing project: providing services to taxonomists for standard genome sequencing and annotation.</title>
        <authorList>
            <consortium name="The Broad Institute Genomics Platform"/>
            <consortium name="The Broad Institute Genome Sequencing Center for Infectious Disease"/>
            <person name="Wu L."/>
            <person name="Ma J."/>
        </authorList>
    </citation>
    <scope>NUCLEOTIDE SEQUENCE [LARGE SCALE GENOMIC DNA]</scope>
    <source>
        <strain evidence="6">CCUG 67170</strain>
    </source>
</reference>
<name>A0ABV8CUM3_9STRE</name>
<accession>A0ABV8CUM3</accession>
<protein>
    <submittedName>
        <fullName evidence="5">LCP family protein</fullName>
    </submittedName>
</protein>
<dbReference type="Gene3D" id="3.40.630.190">
    <property type="entry name" value="LCP protein"/>
    <property type="match status" value="1"/>
</dbReference>
<organism evidence="5 6">
    <name type="scientific">Streptococcus caprae</name>
    <dbReference type="NCBI Taxonomy" id="1640501"/>
    <lineage>
        <taxon>Bacteria</taxon>
        <taxon>Bacillati</taxon>
        <taxon>Bacillota</taxon>
        <taxon>Bacilli</taxon>
        <taxon>Lactobacillales</taxon>
        <taxon>Streptococcaceae</taxon>
        <taxon>Streptococcus</taxon>
    </lineage>
</organism>
<feature type="transmembrane region" description="Helical" evidence="2">
    <location>
        <begin position="79"/>
        <end position="98"/>
    </location>
</feature>
<dbReference type="Proteomes" id="UP001595807">
    <property type="component" value="Unassembled WGS sequence"/>
</dbReference>
<dbReference type="InterPro" id="IPR050922">
    <property type="entry name" value="LytR/CpsA/Psr_CW_biosynth"/>
</dbReference>
<feature type="domain" description="DNA polymerase processivity factor" evidence="3">
    <location>
        <begin position="74"/>
        <end position="189"/>
    </location>
</feature>
<feature type="domain" description="Cell envelope-related transcriptional attenuator" evidence="4">
    <location>
        <begin position="253"/>
        <end position="400"/>
    </location>
</feature>
<proteinExistence type="inferred from homology"/>
<evidence type="ECO:0000259" key="3">
    <source>
        <dbReference type="Pfam" id="PF02916"/>
    </source>
</evidence>
<sequence>MNQRSSKYRKSSKKQNSGFSLLNLTLLTIFTIVSALLVFFLFAYNIAGFWHLNLIFAIALAVNFLLTLICIVTKKAKKTTTVLLVIFTLVSALGLVGVRSAVDLANRVNGTAMFSEVKMSVMVPVSSSVQDISEVSSVLAPTTLDQESIDQLISQLSTTKGLTLSLESTDSYLTAYESLMAGQGQAMVLSSSYESLLEDVHSDYASNLREIYSYTITTTKQSTTEDAKQEDGDVLNIYISGIDTYGSISTTSRSDVNIILTVNRKTKKILMTTTPRDSYVPIAGGGNNQYDKLTHAGIYGVDSSIQTLENLYGIDINYYVKVNFTSFINLIDQLGGVEVYNDQAFTAHTNKDYTFEVGNVTLDSAGALAFVRERYSLANGDADRANNQMKVIKAIIDKMTSFNSISSFTTIINHLGSSVQTDMSLETMMNLANDQIESGGNYVITSQAITGTGSTGQLTSYAMPSASLYMLSIDENSLNTAKAAIQAVEDGN</sequence>
<evidence type="ECO:0000313" key="5">
    <source>
        <dbReference type="EMBL" id="MFC3927415.1"/>
    </source>
</evidence>
<evidence type="ECO:0000256" key="1">
    <source>
        <dbReference type="ARBA" id="ARBA00006068"/>
    </source>
</evidence>
<comment type="caution">
    <text evidence="5">The sequence shown here is derived from an EMBL/GenBank/DDBJ whole genome shotgun (WGS) entry which is preliminary data.</text>
</comment>
<dbReference type="Gene3D" id="3.40.190.10">
    <property type="entry name" value="Periplasmic binding protein-like II"/>
    <property type="match status" value="1"/>
</dbReference>
<dbReference type="NCBIfam" id="TIGR00350">
    <property type="entry name" value="lytR_cpsA_psr"/>
    <property type="match status" value="1"/>
</dbReference>
<dbReference type="PANTHER" id="PTHR33392">
    <property type="entry name" value="POLYISOPRENYL-TEICHOIC ACID--PEPTIDOGLYCAN TEICHOIC ACID TRANSFERASE TAGU"/>
    <property type="match status" value="1"/>
</dbReference>
<evidence type="ECO:0000259" key="4">
    <source>
        <dbReference type="Pfam" id="PF03816"/>
    </source>
</evidence>
<comment type="similarity">
    <text evidence="1">Belongs to the LytR/CpsA/Psr (LCP) family.</text>
</comment>
<dbReference type="Pfam" id="PF03816">
    <property type="entry name" value="LytR_cpsA_psr"/>
    <property type="match status" value="1"/>
</dbReference>
<keyword evidence="2" id="KW-0812">Transmembrane</keyword>
<dbReference type="PANTHER" id="PTHR33392:SF6">
    <property type="entry name" value="POLYISOPRENYL-TEICHOIC ACID--PEPTIDOGLYCAN TEICHOIC ACID TRANSFERASE TAGU"/>
    <property type="match status" value="1"/>
</dbReference>
<keyword evidence="2" id="KW-1133">Transmembrane helix</keyword>
<dbReference type="Pfam" id="PF02916">
    <property type="entry name" value="DNA_PPF"/>
    <property type="match status" value="1"/>
</dbReference>
<evidence type="ECO:0000256" key="2">
    <source>
        <dbReference type="SAM" id="Phobius"/>
    </source>
</evidence>
<feature type="transmembrane region" description="Helical" evidence="2">
    <location>
        <begin position="21"/>
        <end position="44"/>
    </location>
</feature>
<dbReference type="RefSeq" id="WP_380424946.1">
    <property type="nucleotide sequence ID" value="NZ_JBHRZV010000011.1"/>
</dbReference>